<organism evidence="2 3">
    <name type="scientific">Metasolibacillus meyeri</name>
    <dbReference type="NCBI Taxonomy" id="1071052"/>
    <lineage>
        <taxon>Bacteria</taxon>
        <taxon>Bacillati</taxon>
        <taxon>Bacillota</taxon>
        <taxon>Bacilli</taxon>
        <taxon>Bacillales</taxon>
        <taxon>Caryophanaceae</taxon>
        <taxon>Metasolibacillus</taxon>
    </lineage>
</organism>
<dbReference type="Proteomes" id="UP001344888">
    <property type="component" value="Unassembled WGS sequence"/>
</dbReference>
<dbReference type="EMBL" id="JARSFG010000003">
    <property type="protein sequence ID" value="MEC1177021.1"/>
    <property type="molecule type" value="Genomic_DNA"/>
</dbReference>
<feature type="transmembrane region" description="Helical" evidence="1">
    <location>
        <begin position="60"/>
        <end position="80"/>
    </location>
</feature>
<protein>
    <submittedName>
        <fullName evidence="2">Uncharacterized protein</fullName>
    </submittedName>
</protein>
<feature type="transmembrane region" description="Helical" evidence="1">
    <location>
        <begin position="7"/>
        <end position="33"/>
    </location>
</feature>
<evidence type="ECO:0000256" key="1">
    <source>
        <dbReference type="SAM" id="Phobius"/>
    </source>
</evidence>
<gene>
    <name evidence="2" type="ORF">P9B03_00865</name>
</gene>
<dbReference type="AlphaFoldDB" id="A0AAW9NKS2"/>
<keyword evidence="3" id="KW-1185">Reference proteome</keyword>
<comment type="caution">
    <text evidence="2">The sequence shown here is derived from an EMBL/GenBank/DDBJ whole genome shotgun (WGS) entry which is preliminary data.</text>
</comment>
<dbReference type="RefSeq" id="WP_326121236.1">
    <property type="nucleotide sequence ID" value="NZ_JARSFG010000003.1"/>
</dbReference>
<reference evidence="2 3" key="1">
    <citation type="submission" date="2023-03" db="EMBL/GenBank/DDBJ databases">
        <title>Bacillus Genome Sequencing.</title>
        <authorList>
            <person name="Dunlap C."/>
        </authorList>
    </citation>
    <scope>NUCLEOTIDE SEQUENCE [LARGE SCALE GENOMIC DNA]</scope>
    <source>
        <strain evidence="2 3">B-59205</strain>
    </source>
</reference>
<sequence>MKNHYATIIVTLLVTVIGYFLANHYIVVCGMYLNPFVYFDTWNIVDGWKSIEASDIKVNFLNGSVILLISGILLFCIGLLSKRKVTS</sequence>
<keyword evidence="1" id="KW-1133">Transmembrane helix</keyword>
<proteinExistence type="predicted"/>
<accession>A0AAW9NKS2</accession>
<keyword evidence="1" id="KW-0472">Membrane</keyword>
<keyword evidence="1" id="KW-0812">Transmembrane</keyword>
<name>A0AAW9NKS2_9BACL</name>
<evidence type="ECO:0000313" key="2">
    <source>
        <dbReference type="EMBL" id="MEC1177021.1"/>
    </source>
</evidence>
<evidence type="ECO:0000313" key="3">
    <source>
        <dbReference type="Proteomes" id="UP001344888"/>
    </source>
</evidence>